<keyword evidence="8" id="KW-1185">Reference proteome</keyword>
<feature type="region of interest" description="Disordered" evidence="6">
    <location>
        <begin position="1"/>
        <end position="126"/>
    </location>
</feature>
<comment type="caution">
    <text evidence="7">The sequence shown here is derived from an EMBL/GenBank/DDBJ whole genome shotgun (WGS) entry which is preliminary data.</text>
</comment>
<gene>
    <name evidence="7" type="ORF">C8F04DRAFT_1386650</name>
</gene>
<sequence>MLLRRSVSLCRPSTSRCLATDAQPPRRSRDDFQRPPSRQPEGSERRSKFAAPSRAGPSESSRPRWSKDPAGAHGGDPSAPPRHIRRAIDNALGGHKSSPKSEAPRDSRFRSRHYDPSREKSSTMRLLEPHVLSARLKKLAEDNQLDTAVAMLKNAPLPAQSTPVWNTLIWECMKAKRFKLAYDLFIDMKRRGFSPTTRTFQTMFSGLSRIEVWSAYPQQLKNARTLYDAYQRHIEAVKKHDPTSLELSIDPLPAYITILGNAGQFDEIFVLFYSLEEEGPMAANKFIFTAMFRALSVTNAGLNSARYAKNATDARVLWGQALKASETKGLEIDSFVVTAAAIALSKGQPAEQKLAFQLVREYFGLATSTESPVHGKIPLTAQSLAAALSLCNSSHKPAECIHFFEQVMKRPPASGGSNIVDRAHGEEVLKARLALVAPGSAHLSLETLEWMLQQEIQREDGPKIRPAITTYNLVLLTCWRGADWNSATRTFNLMTGYHCHDFMDGSVAPSPRVDKRPKGRNLFPTAETMSCMFRTALATQNSANMRQCLRIADHFNTKVASFFNEDKKLVSESTKSVKNWAFHMVKLASAVIETVDWVAANGNPQANEMKRWTQLGQEARRLLAKTPETPDPAISDFIPQVEDEKERVQRPRTKYEMAFES</sequence>
<evidence type="ECO:0000313" key="8">
    <source>
        <dbReference type="Proteomes" id="UP001218188"/>
    </source>
</evidence>
<evidence type="ECO:0000256" key="3">
    <source>
        <dbReference type="ARBA" id="ARBA00044493"/>
    </source>
</evidence>
<reference evidence="7" key="1">
    <citation type="submission" date="2023-03" db="EMBL/GenBank/DDBJ databases">
        <title>Massive genome expansion in bonnet fungi (Mycena s.s.) driven by repeated elements and novel gene families across ecological guilds.</title>
        <authorList>
            <consortium name="Lawrence Berkeley National Laboratory"/>
            <person name="Harder C.B."/>
            <person name="Miyauchi S."/>
            <person name="Viragh M."/>
            <person name="Kuo A."/>
            <person name="Thoen E."/>
            <person name="Andreopoulos B."/>
            <person name="Lu D."/>
            <person name="Skrede I."/>
            <person name="Drula E."/>
            <person name="Henrissat B."/>
            <person name="Morin E."/>
            <person name="Kohler A."/>
            <person name="Barry K."/>
            <person name="LaButti K."/>
            <person name="Morin E."/>
            <person name="Salamov A."/>
            <person name="Lipzen A."/>
            <person name="Mereny Z."/>
            <person name="Hegedus B."/>
            <person name="Baldrian P."/>
            <person name="Stursova M."/>
            <person name="Weitz H."/>
            <person name="Taylor A."/>
            <person name="Grigoriev I.V."/>
            <person name="Nagy L.G."/>
            <person name="Martin F."/>
            <person name="Kauserud H."/>
        </authorList>
    </citation>
    <scope>NUCLEOTIDE SEQUENCE</scope>
    <source>
        <strain evidence="7">CBHHK200</strain>
    </source>
</reference>
<dbReference type="EMBL" id="JARJCM010000001">
    <property type="protein sequence ID" value="KAJ7047388.1"/>
    <property type="molecule type" value="Genomic_DNA"/>
</dbReference>
<evidence type="ECO:0000256" key="5">
    <source>
        <dbReference type="PROSITE-ProRule" id="PRU00708"/>
    </source>
</evidence>
<dbReference type="NCBIfam" id="TIGR00756">
    <property type="entry name" value="PPR"/>
    <property type="match status" value="1"/>
</dbReference>
<proteinExistence type="inferred from homology"/>
<evidence type="ECO:0000256" key="2">
    <source>
        <dbReference type="ARBA" id="ARBA00022737"/>
    </source>
</evidence>
<dbReference type="PANTHER" id="PTHR47447">
    <property type="entry name" value="OS03G0856100 PROTEIN"/>
    <property type="match status" value="1"/>
</dbReference>
<comment type="subunit">
    <text evidence="4">Binds to mitochondrial small subunit 15S rRNA.</text>
</comment>
<name>A0AAD6TNH1_9AGAR</name>
<dbReference type="Proteomes" id="UP001218188">
    <property type="component" value="Unassembled WGS sequence"/>
</dbReference>
<evidence type="ECO:0000256" key="1">
    <source>
        <dbReference type="ARBA" id="ARBA00006192"/>
    </source>
</evidence>
<dbReference type="PANTHER" id="PTHR47447:SF17">
    <property type="entry name" value="OS12G0638900 PROTEIN"/>
    <property type="match status" value="1"/>
</dbReference>
<dbReference type="PROSITE" id="PS51375">
    <property type="entry name" value="PPR"/>
    <property type="match status" value="1"/>
</dbReference>
<dbReference type="InterPro" id="IPR011990">
    <property type="entry name" value="TPR-like_helical_dom_sf"/>
</dbReference>
<feature type="repeat" description="PPR" evidence="5">
    <location>
        <begin position="161"/>
        <end position="195"/>
    </location>
</feature>
<dbReference type="AlphaFoldDB" id="A0AAD6TNH1"/>
<comment type="function">
    <text evidence="3">Regulates mitochondrial small subunit maturation by controlling 15S rRNA 5'-end processing. Localizes to the 5' precursor of the 15S rRNA in a position that is subsequently occupied by mS47 in the mature yeast mtSSU. Uses structure and sequence-specific RNA recognition, binding to a single-stranded region of the precursor and specifically recognizing bases -6 to -1. The exchange of Ccm1 for mS47 is coupled to the irreversible removal of precursor rRNA that is accompanied by conformational changes of the mitoribosomal proteins uS5m and mS26. These conformational changes signal completion of 5'-end rRNA processing through protection of the mature 5'-end of the 15S rRNA and stabilization of mS47. The removal of the 5' precursor together with the dissociation of Ccm1 may be catalyzed by the 5'-3' exoribonuclease Pet127. Involved in the specific removal of group I introns in mitochondrial encoded transcripts.</text>
</comment>
<dbReference type="InterPro" id="IPR002885">
    <property type="entry name" value="PPR_rpt"/>
</dbReference>
<keyword evidence="2" id="KW-0677">Repeat</keyword>
<evidence type="ECO:0000313" key="7">
    <source>
        <dbReference type="EMBL" id="KAJ7047388.1"/>
    </source>
</evidence>
<accession>A0AAD6TNH1</accession>
<dbReference type="Gene3D" id="1.25.40.10">
    <property type="entry name" value="Tetratricopeptide repeat domain"/>
    <property type="match status" value="2"/>
</dbReference>
<comment type="similarity">
    <text evidence="1">Belongs to the CCM1 family.</text>
</comment>
<feature type="compositionally biased region" description="Basic and acidic residues" evidence="6">
    <location>
        <begin position="102"/>
        <end position="122"/>
    </location>
</feature>
<evidence type="ECO:0000256" key="6">
    <source>
        <dbReference type="SAM" id="MobiDB-lite"/>
    </source>
</evidence>
<dbReference type="Pfam" id="PF13041">
    <property type="entry name" value="PPR_2"/>
    <property type="match status" value="1"/>
</dbReference>
<evidence type="ECO:0000256" key="4">
    <source>
        <dbReference type="ARBA" id="ARBA00044511"/>
    </source>
</evidence>
<organism evidence="7 8">
    <name type="scientific">Mycena alexandri</name>
    <dbReference type="NCBI Taxonomy" id="1745969"/>
    <lineage>
        <taxon>Eukaryota</taxon>
        <taxon>Fungi</taxon>
        <taxon>Dikarya</taxon>
        <taxon>Basidiomycota</taxon>
        <taxon>Agaricomycotina</taxon>
        <taxon>Agaricomycetes</taxon>
        <taxon>Agaricomycetidae</taxon>
        <taxon>Agaricales</taxon>
        <taxon>Marasmiineae</taxon>
        <taxon>Mycenaceae</taxon>
        <taxon>Mycena</taxon>
    </lineage>
</organism>
<protein>
    <submittedName>
        <fullName evidence="7">Pentatricopeptide repeat-containing protein</fullName>
    </submittedName>
</protein>